<sequence>MVEPDNFIEVSFEAANKVGGIHQVLKSKACKMQDFYGDNYLTIGFYDEESAREEFASRENPHKEIFNELEQEGIKCRYGVWNIETTPNCILVDISDMEISADEIKEEMWEKHGIDSMNAGEDFDEPVKWSYAVGKLVDKLLAKKQGETVVQLHEWLSTPAMFNFDSPTVFTTHATVLGRALSNSDFDLLGAVEEGSVDDSLASEYGIGAKHQLEKAAADISDAFTTVSKTTGREAEAVLDQEPDQILPNGFNVESYPSLEELSYNHTKKKNEMKEFLSAYFKPYYDVNLEDDPRVLFISGRYEFHNKGVDILVDALSQLNKEEGDDFYVFIFVPSDTKGPKSEVLDNMSLYDELEDHVDDILPDIRSSILSSVTGDQNPSEVVEELLKSGTLNSLRRNFHEKQGSPPVAAFDLNYLDDEIMESLWNAGLTNDEEDRVKVIFYPTYLSVGDKLLSMSYNDAIVASSAGIFPSYYEPWGYTPVETAANGALSITTDLAGFGQFLQENTSEDERKGIKVLGRRNRSDEEAAGDLAEMIDDIVSYDKTEITERKHNARKLAQMTSWSKLGKNYKKAHQKAVRNHQ</sequence>
<dbReference type="InterPro" id="IPR008631">
    <property type="entry name" value="Glycogen_synth"/>
</dbReference>
<dbReference type="GeneID" id="42364497"/>
<gene>
    <name evidence="3" type="ORF">LC1Nh_0117</name>
</gene>
<keyword evidence="4" id="KW-1185">Reference proteome</keyword>
<dbReference type="PANTHER" id="PTHR10176:SF3">
    <property type="entry name" value="GLYCOGEN [STARCH] SYNTHASE"/>
    <property type="match status" value="1"/>
</dbReference>
<dbReference type="GO" id="GO:0005978">
    <property type="term" value="P:glycogen biosynthetic process"/>
    <property type="evidence" value="ECO:0007669"/>
    <property type="project" value="InterPro"/>
</dbReference>
<evidence type="ECO:0000313" key="4">
    <source>
        <dbReference type="Proteomes" id="UP000377803"/>
    </source>
</evidence>
<keyword evidence="2 3" id="KW-0808">Transferase</keyword>
<evidence type="ECO:0000256" key="2">
    <source>
        <dbReference type="ARBA" id="ARBA00022679"/>
    </source>
</evidence>
<evidence type="ECO:0000256" key="1">
    <source>
        <dbReference type="ARBA" id="ARBA00022676"/>
    </source>
</evidence>
<dbReference type="KEGG" id="ncon:LC1Nh_0117"/>
<reference evidence="4" key="1">
    <citation type="submission" date="2019-05" db="EMBL/GenBank/DDBJ databases">
        <title>Candidatus Nanohalobium constans, a novel model system to study the DPANN nano-sized archaea: genomic and physiological characterization of a nanoarchaeon co-cultured with its chitinotrophic host.</title>
        <authorList>
            <person name="La Cono V."/>
            <person name="Arcadi E."/>
            <person name="Crisafi F."/>
            <person name="Denaro R."/>
            <person name="La Spada G."/>
            <person name="Messina E."/>
            <person name="Smedile F."/>
            <person name="Toshchakov S.V."/>
            <person name="Shevchenko M.A."/>
            <person name="Golyshin P.N."/>
            <person name="Golyshina O.V."/>
            <person name="Ferrer M."/>
            <person name="Rohde M."/>
            <person name="Mushegian A."/>
            <person name="Sorokin D.Y."/>
            <person name="Giuliano L."/>
            <person name="Yakimov M.M."/>
        </authorList>
    </citation>
    <scope>NUCLEOTIDE SEQUENCE [LARGE SCALE GENOMIC DNA]</scope>
    <source>
        <strain evidence="4">LC1Nh</strain>
    </source>
</reference>
<accession>A0A5Q0UGE7</accession>
<dbReference type="Gene3D" id="3.40.50.2000">
    <property type="entry name" value="Glycogen Phosphorylase B"/>
    <property type="match status" value="2"/>
</dbReference>
<dbReference type="AlphaFoldDB" id="A0A5Q0UGE7"/>
<dbReference type="PANTHER" id="PTHR10176">
    <property type="entry name" value="GLYCOGEN SYNTHASE"/>
    <property type="match status" value="1"/>
</dbReference>
<dbReference type="Proteomes" id="UP000377803">
    <property type="component" value="Chromosome"/>
</dbReference>
<dbReference type="GO" id="GO:0005737">
    <property type="term" value="C:cytoplasm"/>
    <property type="evidence" value="ECO:0007669"/>
    <property type="project" value="TreeGrafter"/>
</dbReference>
<evidence type="ECO:0000313" key="3">
    <source>
        <dbReference type="EMBL" id="QGA80025.1"/>
    </source>
</evidence>
<dbReference type="GO" id="GO:0004373">
    <property type="term" value="F:alpha-1,4-glucan glucosyltransferase (UDP-glucose donor) activity"/>
    <property type="evidence" value="ECO:0007669"/>
    <property type="project" value="UniProtKB-EC"/>
</dbReference>
<name>A0A5Q0UGE7_9ARCH</name>
<proteinExistence type="predicted"/>
<dbReference type="OrthoDB" id="147154at2157"/>
<dbReference type="SUPFAM" id="SSF53756">
    <property type="entry name" value="UDP-Glycosyltransferase/glycogen phosphorylase"/>
    <property type="match status" value="2"/>
</dbReference>
<organism evidence="3 4">
    <name type="scientific">Candidatus Nanohalobium constans</name>
    <dbReference type="NCBI Taxonomy" id="2565781"/>
    <lineage>
        <taxon>Archaea</taxon>
        <taxon>Candidatus Nanohalarchaeota</taxon>
        <taxon>Candidatus Nanohalobia</taxon>
        <taxon>Candidatus Nanohalobiales</taxon>
        <taxon>Candidatus Nanohalobiaceae</taxon>
        <taxon>Candidatus Nanohalobium</taxon>
    </lineage>
</organism>
<dbReference type="Pfam" id="PF05693">
    <property type="entry name" value="Glycogen_syn"/>
    <property type="match status" value="1"/>
</dbReference>
<dbReference type="EMBL" id="CP040089">
    <property type="protein sequence ID" value="QGA80025.1"/>
    <property type="molecule type" value="Genomic_DNA"/>
</dbReference>
<protein>
    <submittedName>
        <fullName evidence="3">Glycogen synthase</fullName>
        <ecNumber evidence="3">2.4.1.11</ecNumber>
    </submittedName>
</protein>
<keyword evidence="1 3" id="KW-0328">Glycosyltransferase</keyword>
<dbReference type="EC" id="2.4.1.11" evidence="3"/>
<dbReference type="RefSeq" id="WP_153549762.1">
    <property type="nucleotide sequence ID" value="NZ_CP040089.1"/>
</dbReference>